<accession>A0AAF0D3E5</accession>
<evidence type="ECO:0000313" key="2">
    <source>
        <dbReference type="EMBL" id="WEU40956.1"/>
    </source>
</evidence>
<feature type="transmembrane region" description="Helical" evidence="1">
    <location>
        <begin position="99"/>
        <end position="118"/>
    </location>
</feature>
<dbReference type="KEGG" id="oyw:OdinLCB4_003350"/>
<evidence type="ECO:0000313" key="3">
    <source>
        <dbReference type="Proteomes" id="UP000186851"/>
    </source>
</evidence>
<name>A0AAF0D3E5_ODILC</name>
<feature type="transmembrane region" description="Helical" evidence="1">
    <location>
        <begin position="124"/>
        <end position="148"/>
    </location>
</feature>
<dbReference type="EMBL" id="CP091871">
    <property type="protein sequence ID" value="WEU40956.1"/>
    <property type="molecule type" value="Genomic_DNA"/>
</dbReference>
<evidence type="ECO:0000256" key="1">
    <source>
        <dbReference type="SAM" id="Phobius"/>
    </source>
</evidence>
<feature type="transmembrane region" description="Helical" evidence="1">
    <location>
        <begin position="155"/>
        <end position="176"/>
    </location>
</feature>
<proteinExistence type="predicted"/>
<protein>
    <submittedName>
        <fullName evidence="2">Uncharacterized protein</fullName>
    </submittedName>
</protein>
<keyword evidence="1" id="KW-0812">Transmembrane</keyword>
<dbReference type="Proteomes" id="UP000186851">
    <property type="component" value="Chromosome"/>
</dbReference>
<organism evidence="2 3">
    <name type="scientific">Odinarchaeota yellowstonii (strain LCB_4)</name>
    <dbReference type="NCBI Taxonomy" id="1841599"/>
    <lineage>
        <taxon>Archaea</taxon>
        <taxon>Promethearchaeati</taxon>
        <taxon>Candidatus Odinarchaeota</taxon>
        <taxon>Candidatus Odinarchaeia</taxon>
        <taxon>Candidatus Odinarchaeales</taxon>
        <taxon>Candidatus Odinarchaeaceae</taxon>
        <taxon>Candidatus Odinarchaeum</taxon>
    </lineage>
</organism>
<dbReference type="AlphaFoldDB" id="A0AAF0D3E5"/>
<keyword evidence="1" id="KW-0472">Membrane</keyword>
<feature type="transmembrane region" description="Helical" evidence="1">
    <location>
        <begin position="6"/>
        <end position="26"/>
    </location>
</feature>
<gene>
    <name evidence="2" type="ORF">OdinLCB4_003350</name>
</gene>
<reference evidence="2" key="1">
    <citation type="journal article" date="2017" name="Nature">
        <title>Asgard archaea illuminate the origin of eukaryotic cellular complexity.</title>
        <authorList>
            <person name="Zaremba-Niedzwiedzka K."/>
            <person name="Caceres E.F."/>
            <person name="Saw J.H."/>
            <person name="Backstrom D."/>
            <person name="Juzokaite L."/>
            <person name="Vancaester E."/>
            <person name="Seitz K.W."/>
            <person name="Anantharaman K."/>
            <person name="Starnawski P."/>
            <person name="Kjeldsen K.U."/>
            <person name="Scott M.B."/>
            <person name="Nunoura T."/>
            <person name="Banfield J.F."/>
            <person name="Schramm A."/>
            <person name="Baker B.J."/>
            <person name="Spang A."/>
            <person name="Ettema T.J.G."/>
        </authorList>
    </citation>
    <scope>NUCLEOTIDE SEQUENCE</scope>
    <source>
        <strain evidence="2">LCB_4</strain>
    </source>
</reference>
<feature type="transmembrane region" description="Helical" evidence="1">
    <location>
        <begin position="188"/>
        <end position="207"/>
    </location>
</feature>
<feature type="transmembrane region" description="Helical" evidence="1">
    <location>
        <begin position="70"/>
        <end position="92"/>
    </location>
</feature>
<reference evidence="2" key="2">
    <citation type="journal article" date="2022" name="Nat. Microbiol.">
        <title>A closed Candidatus Odinarchaeum chromosome exposes Asgard archaeal viruses.</title>
        <authorList>
            <person name="Tamarit D."/>
            <person name="Caceres E.F."/>
            <person name="Krupovic M."/>
            <person name="Nijland R."/>
            <person name="Eme L."/>
            <person name="Robinson N.P."/>
            <person name="Ettema T.J.G."/>
        </authorList>
    </citation>
    <scope>NUCLEOTIDE SEQUENCE</scope>
    <source>
        <strain evidence="2">LCB_4</strain>
    </source>
</reference>
<sequence>MHLEIIFLSLTAVVSFLLSILLIFKWRETKTRFYSDLPFLFGVSILFIGFSTLLNLIYSLTFFITEITLFRIRGVLICITAVTMFTGVLKIWLPEKIKLLIVSGLIYAISFLIILFITPSASLIITYTSPFIAVNIIFVVVTFSVVYLKRRLPSINPLLIIAGALIILASQLLKAVLPTPFAVFTPDVASLVGWVVFTLGFLVKAPYFKTTAGFNSKSG</sequence>
<feature type="transmembrane region" description="Helical" evidence="1">
    <location>
        <begin position="38"/>
        <end position="64"/>
    </location>
</feature>
<keyword evidence="1" id="KW-1133">Transmembrane helix</keyword>